<proteinExistence type="predicted"/>
<organism evidence="1">
    <name type="scientific">Anguilla anguilla</name>
    <name type="common">European freshwater eel</name>
    <name type="synonym">Muraena anguilla</name>
    <dbReference type="NCBI Taxonomy" id="7936"/>
    <lineage>
        <taxon>Eukaryota</taxon>
        <taxon>Metazoa</taxon>
        <taxon>Chordata</taxon>
        <taxon>Craniata</taxon>
        <taxon>Vertebrata</taxon>
        <taxon>Euteleostomi</taxon>
        <taxon>Actinopterygii</taxon>
        <taxon>Neopterygii</taxon>
        <taxon>Teleostei</taxon>
        <taxon>Anguilliformes</taxon>
        <taxon>Anguillidae</taxon>
        <taxon>Anguilla</taxon>
    </lineage>
</organism>
<evidence type="ECO:0000313" key="1">
    <source>
        <dbReference type="EMBL" id="JAH67435.1"/>
    </source>
</evidence>
<dbReference type="EMBL" id="GBXM01041142">
    <property type="protein sequence ID" value="JAH67435.1"/>
    <property type="molecule type" value="Transcribed_RNA"/>
</dbReference>
<protein>
    <submittedName>
        <fullName evidence="1">Uncharacterized protein</fullName>
    </submittedName>
</protein>
<reference evidence="1" key="1">
    <citation type="submission" date="2014-11" db="EMBL/GenBank/DDBJ databases">
        <authorList>
            <person name="Amaro Gonzalez C."/>
        </authorList>
    </citation>
    <scope>NUCLEOTIDE SEQUENCE</scope>
</reference>
<sequence length="51" mass="5811">MHMNREKGSNGTGEHKKNWFPAKILSHGSDTVERFFSCTLEVIQLYVSGLE</sequence>
<dbReference type="AlphaFoldDB" id="A0A0E9UQG3"/>
<reference evidence="1" key="2">
    <citation type="journal article" date="2015" name="Fish Shellfish Immunol.">
        <title>Early steps in the European eel (Anguilla anguilla)-Vibrio vulnificus interaction in the gills: Role of the RtxA13 toxin.</title>
        <authorList>
            <person name="Callol A."/>
            <person name="Pajuelo D."/>
            <person name="Ebbesson L."/>
            <person name="Teles M."/>
            <person name="MacKenzie S."/>
            <person name="Amaro C."/>
        </authorList>
    </citation>
    <scope>NUCLEOTIDE SEQUENCE</scope>
</reference>
<accession>A0A0E9UQG3</accession>
<name>A0A0E9UQG3_ANGAN</name>